<reference evidence="2" key="1">
    <citation type="submission" date="2020-02" db="EMBL/GenBank/DDBJ databases">
        <authorList>
            <person name="Meier V. D."/>
        </authorList>
    </citation>
    <scope>NUCLEOTIDE SEQUENCE</scope>
    <source>
        <strain evidence="2">AVDCRST_MAG73</strain>
    </source>
</reference>
<organism evidence="2">
    <name type="scientific">uncultured Thermomicrobiales bacterium</name>
    <dbReference type="NCBI Taxonomy" id="1645740"/>
    <lineage>
        <taxon>Bacteria</taxon>
        <taxon>Pseudomonadati</taxon>
        <taxon>Thermomicrobiota</taxon>
        <taxon>Thermomicrobia</taxon>
        <taxon>Thermomicrobiales</taxon>
        <taxon>environmental samples</taxon>
    </lineage>
</organism>
<feature type="non-terminal residue" evidence="2">
    <location>
        <position position="1"/>
    </location>
</feature>
<evidence type="ECO:0000313" key="2">
    <source>
        <dbReference type="EMBL" id="CAA9523484.1"/>
    </source>
</evidence>
<protein>
    <submittedName>
        <fullName evidence="2">Uncharacterized protein</fullName>
    </submittedName>
</protein>
<dbReference type="AlphaFoldDB" id="A0A6J4TIE5"/>
<name>A0A6J4TIE5_9BACT</name>
<accession>A0A6J4TIE5</accession>
<sequence>GDLAAAPLSGQRWRQRGSGRRASPEHGRFNRGRRVGRAPSGTRSKPM</sequence>
<evidence type="ECO:0000256" key="1">
    <source>
        <dbReference type="SAM" id="MobiDB-lite"/>
    </source>
</evidence>
<feature type="non-terminal residue" evidence="2">
    <location>
        <position position="47"/>
    </location>
</feature>
<dbReference type="EMBL" id="CADCWE010000019">
    <property type="protein sequence ID" value="CAA9523484.1"/>
    <property type="molecule type" value="Genomic_DNA"/>
</dbReference>
<proteinExistence type="predicted"/>
<feature type="region of interest" description="Disordered" evidence="1">
    <location>
        <begin position="1"/>
        <end position="47"/>
    </location>
</feature>
<gene>
    <name evidence="2" type="ORF">AVDCRST_MAG73-328</name>
</gene>